<keyword evidence="1" id="KW-0472">Membrane</keyword>
<dbReference type="Proteomes" id="UP000887540">
    <property type="component" value="Unplaced"/>
</dbReference>
<evidence type="ECO:0000313" key="2">
    <source>
        <dbReference type="Proteomes" id="UP000887540"/>
    </source>
</evidence>
<accession>A0A914CMV0</accession>
<reference evidence="3" key="1">
    <citation type="submission" date="2022-11" db="UniProtKB">
        <authorList>
            <consortium name="WormBaseParasite"/>
        </authorList>
    </citation>
    <scope>IDENTIFICATION</scope>
</reference>
<evidence type="ECO:0000313" key="3">
    <source>
        <dbReference type="WBParaSite" id="ACRNAN_scaffold12085.g19620.t1"/>
    </source>
</evidence>
<keyword evidence="1" id="KW-1133">Transmembrane helix</keyword>
<proteinExistence type="predicted"/>
<dbReference type="AlphaFoldDB" id="A0A914CMV0"/>
<dbReference type="WBParaSite" id="ACRNAN_scaffold12085.g19620.t1">
    <property type="protein sequence ID" value="ACRNAN_scaffold12085.g19620.t1"/>
    <property type="gene ID" value="ACRNAN_scaffold12085.g19620"/>
</dbReference>
<organism evidence="2 3">
    <name type="scientific">Acrobeloides nanus</name>
    <dbReference type="NCBI Taxonomy" id="290746"/>
    <lineage>
        <taxon>Eukaryota</taxon>
        <taxon>Metazoa</taxon>
        <taxon>Ecdysozoa</taxon>
        <taxon>Nematoda</taxon>
        <taxon>Chromadorea</taxon>
        <taxon>Rhabditida</taxon>
        <taxon>Tylenchina</taxon>
        <taxon>Cephalobomorpha</taxon>
        <taxon>Cephaloboidea</taxon>
        <taxon>Cephalobidae</taxon>
        <taxon>Acrobeloides</taxon>
    </lineage>
</organism>
<evidence type="ECO:0000256" key="1">
    <source>
        <dbReference type="SAM" id="Phobius"/>
    </source>
</evidence>
<keyword evidence="1" id="KW-0812">Transmembrane</keyword>
<name>A0A914CMV0_9BILA</name>
<keyword evidence="2" id="KW-1185">Reference proteome</keyword>
<feature type="transmembrane region" description="Helical" evidence="1">
    <location>
        <begin position="12"/>
        <end position="33"/>
    </location>
</feature>
<sequence>MDSNMGFPLWMIPIIVFSSIALIIFVGVVVYFVRISRKVAGSGGVSDGGRKVAGSDGVSGDRVSYIGGRGVAYIGSYGGGGGHCGGGGGYSGGGGGFSGGGGGFSGGDCGGGGGCGGC</sequence>
<protein>
    <submittedName>
        <fullName evidence="3">Uncharacterized protein</fullName>
    </submittedName>
</protein>